<proteinExistence type="predicted"/>
<evidence type="ECO:0000313" key="2">
    <source>
        <dbReference type="Proteomes" id="UP000718564"/>
    </source>
</evidence>
<comment type="caution">
    <text evidence="1">The sequence shown here is derived from an EMBL/GenBank/DDBJ whole genome shotgun (WGS) entry which is preliminary data.</text>
</comment>
<dbReference type="Proteomes" id="UP000718564">
    <property type="component" value="Unassembled WGS sequence"/>
</dbReference>
<name>A0ABX1PFT3_9CYAN</name>
<dbReference type="EMBL" id="QMEB01000319">
    <property type="protein sequence ID" value="NMG22803.1"/>
    <property type="molecule type" value="Genomic_DNA"/>
</dbReference>
<evidence type="ECO:0000313" key="1">
    <source>
        <dbReference type="EMBL" id="NMG22803.1"/>
    </source>
</evidence>
<sequence>MKTKNPPEGKLTNFVLSSVDIFDLVETWFVNPPRQFPTCFACINSTHRFALYHVRLISCDSHDILPHPLIPSPQAGRGGFGARQNRGGVIRDL</sequence>
<protein>
    <submittedName>
        <fullName evidence="1">Uncharacterized protein</fullName>
    </submittedName>
</protein>
<keyword evidence="2" id="KW-1185">Reference proteome</keyword>
<accession>A0ABX1PFT3</accession>
<reference evidence="1 2" key="1">
    <citation type="submission" date="2018-06" db="EMBL/GenBank/DDBJ databases">
        <title>Comparative genomics of Brasilonema spp. strains.</title>
        <authorList>
            <person name="Alvarenga D.O."/>
            <person name="Fiore M.F."/>
            <person name="Varani A.M."/>
        </authorList>
    </citation>
    <scope>NUCLEOTIDE SEQUENCE [LARGE SCALE GENOMIC DNA]</scope>
    <source>
        <strain evidence="1 2">SPC951</strain>
    </source>
</reference>
<organism evidence="1 2">
    <name type="scientific">Brasilonema bromeliae SPC951</name>
    <dbReference type="NCBI Taxonomy" id="385972"/>
    <lineage>
        <taxon>Bacteria</taxon>
        <taxon>Bacillati</taxon>
        <taxon>Cyanobacteriota</taxon>
        <taxon>Cyanophyceae</taxon>
        <taxon>Nostocales</taxon>
        <taxon>Scytonemataceae</taxon>
        <taxon>Brasilonema</taxon>
        <taxon>Bromeliae group (in: Brasilonema)</taxon>
    </lineage>
</organism>
<gene>
    <name evidence="1" type="ORF">DP116_26545</name>
</gene>